<name>A0A1H8HMC3_9BACI</name>
<dbReference type="STRING" id="930146.SAMN05192533_11575"/>
<organism evidence="1 2">
    <name type="scientific">Mesobacillus persicus</name>
    <dbReference type="NCBI Taxonomy" id="930146"/>
    <lineage>
        <taxon>Bacteria</taxon>
        <taxon>Bacillati</taxon>
        <taxon>Bacillota</taxon>
        <taxon>Bacilli</taxon>
        <taxon>Bacillales</taxon>
        <taxon>Bacillaceae</taxon>
        <taxon>Mesobacillus</taxon>
    </lineage>
</organism>
<proteinExistence type="predicted"/>
<evidence type="ECO:0008006" key="3">
    <source>
        <dbReference type="Google" id="ProtNLM"/>
    </source>
</evidence>
<keyword evidence="2" id="KW-1185">Reference proteome</keyword>
<evidence type="ECO:0000313" key="2">
    <source>
        <dbReference type="Proteomes" id="UP000198553"/>
    </source>
</evidence>
<dbReference type="InterPro" id="IPR021617">
    <property type="entry name" value="DUF3231"/>
</dbReference>
<gene>
    <name evidence="1" type="ORF">SAMN05192533_11575</name>
</gene>
<dbReference type="Gene3D" id="1.20.1260.10">
    <property type="match status" value="1"/>
</dbReference>
<sequence length="178" mass="19581">MFKLRGMLMGILSGNPKEEPMHYGEVYATWVHLSAAKACVASYETLINHTGDEDLKKLIQDVLEDTCKPEIEEIETLLKDHGVGQPPTPPERPEACLENIPAGARFLDQEIAIKVSGDLAAGLVSCSTVMGQCIREDIAMMYANFHAKKAQLAGKALRLLKDKGWLIPPPLHIDKTDC</sequence>
<reference evidence="2" key="1">
    <citation type="submission" date="2016-10" db="EMBL/GenBank/DDBJ databases">
        <authorList>
            <person name="Varghese N."/>
            <person name="Submissions S."/>
        </authorList>
    </citation>
    <scope>NUCLEOTIDE SEQUENCE [LARGE SCALE GENOMIC DNA]</scope>
    <source>
        <strain evidence="2">B48,IBRC-M 10115,DSM 25386,CECT 8001</strain>
    </source>
</reference>
<protein>
    <recommendedName>
        <fullName evidence="3">DUF3231 family protein</fullName>
    </recommendedName>
</protein>
<dbReference type="Pfam" id="PF11553">
    <property type="entry name" value="DUF3231"/>
    <property type="match status" value="1"/>
</dbReference>
<evidence type="ECO:0000313" key="1">
    <source>
        <dbReference type="EMBL" id="SEN57412.1"/>
    </source>
</evidence>
<dbReference type="InterPro" id="IPR012347">
    <property type="entry name" value="Ferritin-like"/>
</dbReference>
<dbReference type="AlphaFoldDB" id="A0A1H8HMC3"/>
<dbReference type="EMBL" id="FOBW01000015">
    <property type="protein sequence ID" value="SEN57412.1"/>
    <property type="molecule type" value="Genomic_DNA"/>
</dbReference>
<accession>A0A1H8HMC3</accession>
<dbReference type="Proteomes" id="UP000198553">
    <property type="component" value="Unassembled WGS sequence"/>
</dbReference>